<evidence type="ECO:0000313" key="2">
    <source>
        <dbReference type="EMBL" id="KAE8674957.1"/>
    </source>
</evidence>
<dbReference type="Proteomes" id="UP000436088">
    <property type="component" value="Unassembled WGS sequence"/>
</dbReference>
<dbReference type="PANTHER" id="PTHR47186:SF18">
    <property type="entry name" value="RX N-TERMINAL DOMAIN-CONTAINING PROTEIN"/>
    <property type="match status" value="1"/>
</dbReference>
<dbReference type="EMBL" id="VEPZ02001408">
    <property type="protein sequence ID" value="KAE8674957.1"/>
    <property type="molecule type" value="Genomic_DNA"/>
</dbReference>
<reference evidence="2" key="1">
    <citation type="submission" date="2019-09" db="EMBL/GenBank/DDBJ databases">
        <title>Draft genome information of white flower Hibiscus syriacus.</title>
        <authorList>
            <person name="Kim Y.-M."/>
        </authorList>
    </citation>
    <scope>NUCLEOTIDE SEQUENCE [LARGE SCALE GENOMIC DNA]</scope>
    <source>
        <strain evidence="2">YM2019G1</strain>
    </source>
</reference>
<dbReference type="Pfam" id="PF25019">
    <property type="entry name" value="LRR_R13L1-DRL21"/>
    <property type="match status" value="1"/>
</dbReference>
<gene>
    <name evidence="2" type="ORF">F3Y22_tig00111708pilonHSYRG00357</name>
</gene>
<protein>
    <recommendedName>
        <fullName evidence="1">R13L1/DRL21-like LRR repeat region domain-containing protein</fullName>
    </recommendedName>
</protein>
<feature type="domain" description="R13L1/DRL21-like LRR repeat region" evidence="1">
    <location>
        <begin position="95"/>
        <end position="217"/>
    </location>
</feature>
<evidence type="ECO:0000259" key="1">
    <source>
        <dbReference type="Pfam" id="PF25019"/>
    </source>
</evidence>
<dbReference type="PANTHER" id="PTHR47186">
    <property type="entry name" value="LEUCINE-RICH REPEAT-CONTAINING PROTEIN 57"/>
    <property type="match status" value="1"/>
</dbReference>
<proteinExistence type="predicted"/>
<accession>A0A6A2YH14</accession>
<dbReference type="InterPro" id="IPR056789">
    <property type="entry name" value="LRR_R13L1-DRL21"/>
</dbReference>
<dbReference type="AlphaFoldDB" id="A0A6A2YH14"/>
<evidence type="ECO:0000313" key="3">
    <source>
        <dbReference type="Proteomes" id="UP000436088"/>
    </source>
</evidence>
<sequence>MHPLSHSSQGLYHRRAKPQFPLTARASAPSSLPKSRYEAVLSSLFQQALDSPMSDIYITYCGSLIQLPIYKHQLLLYKWENLSTCVALILAGSSLSELGELRQLRGSLAIFNLQNVVDPREALVAKFKDKEYLTELMLKWSGHTLDTSTERDVLRMLQPHTNLEKLSIESYGGTKFPDWLGDCSFSNIASLQLSHCRYCFLWPPLGQLPSLKELFIIGFDAVERVGVEFYRNGLSTVKPTRRL</sequence>
<comment type="caution">
    <text evidence="2">The sequence shown here is derived from an EMBL/GenBank/DDBJ whole genome shotgun (WGS) entry which is preliminary data.</text>
</comment>
<dbReference type="InterPro" id="IPR032675">
    <property type="entry name" value="LRR_dom_sf"/>
</dbReference>
<organism evidence="2 3">
    <name type="scientific">Hibiscus syriacus</name>
    <name type="common">Rose of Sharon</name>
    <dbReference type="NCBI Taxonomy" id="106335"/>
    <lineage>
        <taxon>Eukaryota</taxon>
        <taxon>Viridiplantae</taxon>
        <taxon>Streptophyta</taxon>
        <taxon>Embryophyta</taxon>
        <taxon>Tracheophyta</taxon>
        <taxon>Spermatophyta</taxon>
        <taxon>Magnoliopsida</taxon>
        <taxon>eudicotyledons</taxon>
        <taxon>Gunneridae</taxon>
        <taxon>Pentapetalae</taxon>
        <taxon>rosids</taxon>
        <taxon>malvids</taxon>
        <taxon>Malvales</taxon>
        <taxon>Malvaceae</taxon>
        <taxon>Malvoideae</taxon>
        <taxon>Hibiscus</taxon>
    </lineage>
</organism>
<dbReference type="Gene3D" id="3.80.10.10">
    <property type="entry name" value="Ribonuclease Inhibitor"/>
    <property type="match status" value="1"/>
</dbReference>
<name>A0A6A2YH14_HIBSY</name>
<keyword evidence="3" id="KW-1185">Reference proteome</keyword>
<dbReference type="SUPFAM" id="SSF52047">
    <property type="entry name" value="RNI-like"/>
    <property type="match status" value="1"/>
</dbReference>